<dbReference type="AlphaFoldDB" id="A0A125NVN7"/>
<evidence type="ECO:0000313" key="4">
    <source>
        <dbReference type="EMBL" id="KWT70348.1"/>
    </source>
</evidence>
<sequence length="427" mass="45881">MKPAVEVLLIEVAMPIDKLTPLLDKKLHELAASGRLKGDETVTVSMVEPADGKGPRYLIEGHGKRPFLRMNSNSYLGLSFATRVLEAEEEAVRRYGAGPGAVRFISGTWAPHVKLEKRLADFHGRDAAMLFSSAYATVMGVLPQLITDSTLVLSDALNHNSIINAIALSRPAEKRVYDHLDYSEIMRQLGAFTKKCKRAVIVSDGVFSMRGDHARLDELMRLAKLFHPLYAEGVIVVADDSHGVGAFGKTGRGTEEVCGGAHVDVLIGTLGKAFGVNGGYVTAASSIIDYLRETSPFYIYSNPITPGEAEAARVAVDRVDSAEGEGLLAHLSAMGVRFRNGLATLGLETIPGEHPVVPLMVRDTERTKQLVAHLRDSGILATGLAYPVVPKGEDEIRFQISADHTGDDIDEAIAALAAFAEARAATA</sequence>
<dbReference type="EC" id="2.3.1.29" evidence="4"/>
<proteinExistence type="predicted"/>
<comment type="cofactor">
    <cofactor evidence="1">
        <name>pyridoxal 5'-phosphate</name>
        <dbReference type="ChEBI" id="CHEBI:597326"/>
    </cofactor>
</comment>
<dbReference type="InterPro" id="IPR004839">
    <property type="entry name" value="Aminotransferase_I/II_large"/>
</dbReference>
<keyword evidence="2 4" id="KW-0808">Transferase</keyword>
<dbReference type="Gene3D" id="3.90.1150.10">
    <property type="entry name" value="Aspartate Aminotransferase, domain 1"/>
    <property type="match status" value="1"/>
</dbReference>
<dbReference type="SUPFAM" id="SSF53383">
    <property type="entry name" value="PLP-dependent transferases"/>
    <property type="match status" value="1"/>
</dbReference>
<evidence type="ECO:0000256" key="1">
    <source>
        <dbReference type="ARBA" id="ARBA00001933"/>
    </source>
</evidence>
<gene>
    <name evidence="4" type="ORF">APY04_1025</name>
</gene>
<keyword evidence="4" id="KW-0012">Acyltransferase</keyword>
<reference evidence="4 5" key="1">
    <citation type="submission" date="2015-10" db="EMBL/GenBank/DDBJ databases">
        <title>Transcriptomic analysis of a linuron degrading triple-species bacterial consortium.</title>
        <authorList>
            <person name="Albers P."/>
        </authorList>
    </citation>
    <scope>NUCLEOTIDE SEQUENCE [LARGE SCALE GENOMIC DNA]</scope>
    <source>
        <strain evidence="4 5">WDL6</strain>
    </source>
</reference>
<dbReference type="Gene3D" id="3.40.640.10">
    <property type="entry name" value="Type I PLP-dependent aspartate aminotransferase-like (Major domain)"/>
    <property type="match status" value="1"/>
</dbReference>
<evidence type="ECO:0000256" key="2">
    <source>
        <dbReference type="ARBA" id="ARBA00022679"/>
    </source>
</evidence>
<evidence type="ECO:0000313" key="5">
    <source>
        <dbReference type="Proteomes" id="UP000059074"/>
    </source>
</evidence>
<dbReference type="EMBL" id="LMTR01000032">
    <property type="protein sequence ID" value="KWT70348.1"/>
    <property type="molecule type" value="Genomic_DNA"/>
</dbReference>
<dbReference type="InterPro" id="IPR050087">
    <property type="entry name" value="AON_synthase_class-II"/>
</dbReference>
<dbReference type="PANTHER" id="PTHR13693">
    <property type="entry name" value="CLASS II AMINOTRANSFERASE/8-AMINO-7-OXONONANOATE SYNTHASE"/>
    <property type="match status" value="1"/>
</dbReference>
<dbReference type="RefSeq" id="WP_245281826.1">
    <property type="nucleotide sequence ID" value="NZ_LMTR01000032.1"/>
</dbReference>
<comment type="caution">
    <text evidence="4">The sequence shown here is derived from an EMBL/GenBank/DDBJ whole genome shotgun (WGS) entry which is preliminary data.</text>
</comment>
<dbReference type="PATRIC" id="fig|121290.4.peg.904"/>
<evidence type="ECO:0000259" key="3">
    <source>
        <dbReference type="Pfam" id="PF00155"/>
    </source>
</evidence>
<organism evidence="4 5">
    <name type="scientific">Hyphomicrobium sulfonivorans</name>
    <dbReference type="NCBI Taxonomy" id="121290"/>
    <lineage>
        <taxon>Bacteria</taxon>
        <taxon>Pseudomonadati</taxon>
        <taxon>Pseudomonadota</taxon>
        <taxon>Alphaproteobacteria</taxon>
        <taxon>Hyphomicrobiales</taxon>
        <taxon>Hyphomicrobiaceae</taxon>
        <taxon>Hyphomicrobium</taxon>
    </lineage>
</organism>
<dbReference type="GO" id="GO:0008890">
    <property type="term" value="F:glycine C-acetyltransferase activity"/>
    <property type="evidence" value="ECO:0007669"/>
    <property type="project" value="UniProtKB-EC"/>
</dbReference>
<accession>A0A125NVN7</accession>
<dbReference type="InterPro" id="IPR015424">
    <property type="entry name" value="PyrdxlP-dep_Trfase"/>
</dbReference>
<dbReference type="InterPro" id="IPR015421">
    <property type="entry name" value="PyrdxlP-dep_Trfase_major"/>
</dbReference>
<dbReference type="InterPro" id="IPR015422">
    <property type="entry name" value="PyrdxlP-dep_Trfase_small"/>
</dbReference>
<keyword evidence="5" id="KW-1185">Reference proteome</keyword>
<name>A0A125NVN7_HYPSL</name>
<dbReference type="Proteomes" id="UP000059074">
    <property type="component" value="Unassembled WGS sequence"/>
</dbReference>
<protein>
    <submittedName>
        <fullName evidence="4">2-amino-3-ketobutyrate coenzyme A ligase</fullName>
        <ecNumber evidence="4">2.3.1.29</ecNumber>
    </submittedName>
</protein>
<dbReference type="GO" id="GO:0030170">
    <property type="term" value="F:pyridoxal phosphate binding"/>
    <property type="evidence" value="ECO:0007669"/>
    <property type="project" value="InterPro"/>
</dbReference>
<feature type="domain" description="Aminotransferase class I/classII large" evidence="3">
    <location>
        <begin position="68"/>
        <end position="416"/>
    </location>
</feature>
<dbReference type="Pfam" id="PF00155">
    <property type="entry name" value="Aminotran_1_2"/>
    <property type="match status" value="1"/>
</dbReference>
<dbReference type="STRING" id="121290.APY04_1025"/>
<dbReference type="GO" id="GO:0016874">
    <property type="term" value="F:ligase activity"/>
    <property type="evidence" value="ECO:0007669"/>
    <property type="project" value="UniProtKB-KW"/>
</dbReference>
<keyword evidence="4" id="KW-0436">Ligase</keyword>